<dbReference type="Proteomes" id="UP000282613">
    <property type="component" value="Unassembled WGS sequence"/>
</dbReference>
<feature type="compositionally biased region" description="Polar residues" evidence="13">
    <location>
        <begin position="381"/>
        <end position="393"/>
    </location>
</feature>
<feature type="region of interest" description="Disordered" evidence="13">
    <location>
        <begin position="1"/>
        <end position="58"/>
    </location>
</feature>
<dbReference type="FunFam" id="3.30.200.20:FF:000040">
    <property type="entry name" value="Dual specificity mitogen-activated protein kinase kinase"/>
    <property type="match status" value="1"/>
</dbReference>
<feature type="compositionally biased region" description="Basic residues" evidence="13">
    <location>
        <begin position="507"/>
        <end position="517"/>
    </location>
</feature>
<dbReference type="Gene3D" id="3.30.200.20">
    <property type="entry name" value="Phosphorylase Kinase, domain 1"/>
    <property type="match status" value="1"/>
</dbReference>
<dbReference type="STRING" id="60517.A0A0R3W863"/>
<keyword evidence="7" id="KW-0829">Tyrosine-protein kinase</keyword>
<dbReference type="OrthoDB" id="10252354at2759"/>
<keyword evidence="5" id="KW-0418">Kinase</keyword>
<evidence type="ECO:0000256" key="12">
    <source>
        <dbReference type="ARBA" id="ARBA00051693"/>
    </source>
</evidence>
<comment type="catalytic activity">
    <reaction evidence="11">
        <text>L-threonyl-[protein] + ATP = O-phospho-L-threonyl-[protein] + ADP + H(+)</text>
        <dbReference type="Rhea" id="RHEA:46608"/>
        <dbReference type="Rhea" id="RHEA-COMP:11060"/>
        <dbReference type="Rhea" id="RHEA-COMP:11605"/>
        <dbReference type="ChEBI" id="CHEBI:15378"/>
        <dbReference type="ChEBI" id="CHEBI:30013"/>
        <dbReference type="ChEBI" id="CHEBI:30616"/>
        <dbReference type="ChEBI" id="CHEBI:61977"/>
        <dbReference type="ChEBI" id="CHEBI:456216"/>
        <dbReference type="EC" id="2.7.12.2"/>
    </reaction>
</comment>
<evidence type="ECO:0000256" key="8">
    <source>
        <dbReference type="ARBA" id="ARBA00038035"/>
    </source>
</evidence>
<keyword evidence="16" id="KW-1185">Reference proteome</keyword>
<dbReference type="WBParaSite" id="TASK_0000652801-mRNA-1">
    <property type="protein sequence ID" value="TASK_0000652801-mRNA-1"/>
    <property type="gene ID" value="TASK_0000652801"/>
</dbReference>
<dbReference type="EC" id="2.7.12.2" evidence="9"/>
<feature type="region of interest" description="Disordered" evidence="13">
    <location>
        <begin position="577"/>
        <end position="615"/>
    </location>
</feature>
<keyword evidence="3" id="KW-0808">Transferase</keyword>
<dbReference type="SMART" id="SM00220">
    <property type="entry name" value="S_TKc"/>
    <property type="match status" value="1"/>
</dbReference>
<dbReference type="GO" id="GO:0005524">
    <property type="term" value="F:ATP binding"/>
    <property type="evidence" value="ECO:0007669"/>
    <property type="project" value="UniProtKB-KW"/>
</dbReference>
<evidence type="ECO:0000256" key="3">
    <source>
        <dbReference type="ARBA" id="ARBA00022679"/>
    </source>
</evidence>
<feature type="domain" description="Protein kinase" evidence="14">
    <location>
        <begin position="90"/>
        <end position="348"/>
    </location>
</feature>
<dbReference type="GO" id="GO:0004708">
    <property type="term" value="F:MAP kinase kinase activity"/>
    <property type="evidence" value="ECO:0007669"/>
    <property type="project" value="UniProtKB-EC"/>
</dbReference>
<evidence type="ECO:0000259" key="14">
    <source>
        <dbReference type="PROSITE" id="PS50011"/>
    </source>
</evidence>
<keyword evidence="4" id="KW-0547">Nucleotide-binding</keyword>
<feature type="region of interest" description="Disordered" evidence="13">
    <location>
        <begin position="371"/>
        <end position="425"/>
    </location>
</feature>
<reference evidence="17" key="1">
    <citation type="submission" date="2017-02" db="UniProtKB">
        <authorList>
            <consortium name="WormBaseParasite"/>
        </authorList>
    </citation>
    <scope>IDENTIFICATION</scope>
</reference>
<feature type="compositionally biased region" description="Polar residues" evidence="13">
    <location>
        <begin position="695"/>
        <end position="709"/>
    </location>
</feature>
<organism evidence="17">
    <name type="scientific">Taenia asiatica</name>
    <name type="common">Asian tapeworm</name>
    <dbReference type="NCBI Taxonomy" id="60517"/>
    <lineage>
        <taxon>Eukaryota</taxon>
        <taxon>Metazoa</taxon>
        <taxon>Spiralia</taxon>
        <taxon>Lophotrochozoa</taxon>
        <taxon>Platyhelminthes</taxon>
        <taxon>Cestoda</taxon>
        <taxon>Eucestoda</taxon>
        <taxon>Cyclophyllidea</taxon>
        <taxon>Taeniidae</taxon>
        <taxon>Taenia</taxon>
    </lineage>
</organism>
<evidence type="ECO:0000256" key="11">
    <source>
        <dbReference type="ARBA" id="ARBA00049299"/>
    </source>
</evidence>
<sequence>MSLVHLAPKDVTKSVVESPRRTPQKCQRPTELILRRPASATPYHGRRPPDASTPPPSEHIEFNQLKEILLKKSGDLCYNFERITATKDDFIDEGQLGAGTCGVVKKMRHKVRRDLVMAVKQMHVSSTCAVENKRIMMDLDVVTKCVGCPNIVKCMGIFFSMSEVWICMEVMSTSLDNLMRDTVEPFPEYVLGKIAVSIVKALDYLKREHNMMHRDVKPSNMLLSSSGDIKLCDFGISGQLKDSIANSNQLGCIGYMAPERLEKFKYDVRADIWSLGISLVELALKSFPYKGSQFEFAILSKIIEEPPPKLPNDGRYSADFCSFVGKCLIKDYVQRPKYAALRKTNLFFTYDRQPFDVGDWYRTVRLNAAGNHNEGRHTPISPASSTVTLSPDGNRNWLDSELDTRRSNQRETSLTRRSPAPLTFDPPTHLLWKDYASPNWQKSLVGNSARSQTLPPPGASSLRHASPTPPPLSNALEKSGMLGSNSSGELIRHLSDSGSSENVTLRNRGRPRVSSGRKHSETSEMIPPVAVDVRRNAFYPHRGNNDIGGDAGDSPCDRSATYTTTLQAYLNCLNQQQQVPQTAPSPPLTYYTEPRPPHQRPSILPPSSSPSCVATTTHHLYSPKAVPMEQNGHASLSPRPLRSVSAGYNSNGRRIQRAPACRLISNPYQPTCVANNDTPVFSFSPSKKTMAAQPLVSTPNSTDSASGGASENEAQEYHHEYFWYAHQQPNPPSS</sequence>
<dbReference type="InterPro" id="IPR008271">
    <property type="entry name" value="Ser/Thr_kinase_AS"/>
</dbReference>
<evidence type="ECO:0000256" key="4">
    <source>
        <dbReference type="ARBA" id="ARBA00022741"/>
    </source>
</evidence>
<dbReference type="Gene3D" id="1.10.510.10">
    <property type="entry name" value="Transferase(Phosphotransferase) domain 1"/>
    <property type="match status" value="1"/>
</dbReference>
<feature type="region of interest" description="Disordered" evidence="13">
    <location>
        <begin position="447"/>
        <end position="525"/>
    </location>
</feature>
<keyword evidence="2" id="KW-0597">Phosphoprotein</keyword>
<gene>
    <name evidence="15" type="ORF">TASK_LOCUS6529</name>
</gene>
<keyword evidence="6" id="KW-0067">ATP-binding</keyword>
<evidence type="ECO:0000256" key="13">
    <source>
        <dbReference type="SAM" id="MobiDB-lite"/>
    </source>
</evidence>
<dbReference type="SUPFAM" id="SSF56112">
    <property type="entry name" value="Protein kinase-like (PK-like)"/>
    <property type="match status" value="1"/>
</dbReference>
<accession>A0A0R3W863</accession>
<dbReference type="GO" id="GO:0004713">
    <property type="term" value="F:protein tyrosine kinase activity"/>
    <property type="evidence" value="ECO:0007669"/>
    <property type="project" value="UniProtKB-KW"/>
</dbReference>
<reference evidence="15 16" key="2">
    <citation type="submission" date="2018-11" db="EMBL/GenBank/DDBJ databases">
        <authorList>
            <consortium name="Pathogen Informatics"/>
        </authorList>
    </citation>
    <scope>NUCLEOTIDE SEQUENCE [LARGE SCALE GENOMIC DNA]</scope>
</reference>
<evidence type="ECO:0000256" key="1">
    <source>
        <dbReference type="ARBA" id="ARBA00022527"/>
    </source>
</evidence>
<dbReference type="PANTHER" id="PTHR47238:SF2">
    <property type="entry name" value="DUAL SPECIFICITY MITOGEN-ACTIVATED PROTEIN KINASE KINASE HEMIPTEROUS"/>
    <property type="match status" value="1"/>
</dbReference>
<dbReference type="GO" id="GO:0004674">
    <property type="term" value="F:protein serine/threonine kinase activity"/>
    <property type="evidence" value="ECO:0007669"/>
    <property type="project" value="UniProtKB-KW"/>
</dbReference>
<evidence type="ECO:0000313" key="15">
    <source>
        <dbReference type="EMBL" id="VDK36888.1"/>
    </source>
</evidence>
<dbReference type="PROSITE" id="PS00108">
    <property type="entry name" value="PROTEIN_KINASE_ST"/>
    <property type="match status" value="1"/>
</dbReference>
<evidence type="ECO:0000313" key="17">
    <source>
        <dbReference type="WBParaSite" id="TASK_0000652801-mRNA-1"/>
    </source>
</evidence>
<comment type="catalytic activity">
    <reaction evidence="10">
        <text>L-seryl-[protein] + ATP = O-phospho-L-seryl-[protein] + ADP + H(+)</text>
        <dbReference type="Rhea" id="RHEA:17989"/>
        <dbReference type="Rhea" id="RHEA-COMP:9863"/>
        <dbReference type="Rhea" id="RHEA-COMP:11604"/>
        <dbReference type="ChEBI" id="CHEBI:15378"/>
        <dbReference type="ChEBI" id="CHEBI:29999"/>
        <dbReference type="ChEBI" id="CHEBI:30616"/>
        <dbReference type="ChEBI" id="CHEBI:83421"/>
        <dbReference type="ChEBI" id="CHEBI:456216"/>
        <dbReference type="EC" id="2.7.12.2"/>
    </reaction>
</comment>
<evidence type="ECO:0000313" key="16">
    <source>
        <dbReference type="Proteomes" id="UP000282613"/>
    </source>
</evidence>
<evidence type="ECO:0000256" key="7">
    <source>
        <dbReference type="ARBA" id="ARBA00023137"/>
    </source>
</evidence>
<keyword evidence="1" id="KW-0723">Serine/threonine-protein kinase</keyword>
<dbReference type="InterPro" id="IPR011009">
    <property type="entry name" value="Kinase-like_dom_sf"/>
</dbReference>
<evidence type="ECO:0000256" key="5">
    <source>
        <dbReference type="ARBA" id="ARBA00022777"/>
    </source>
</evidence>
<dbReference type="GO" id="GO:0006950">
    <property type="term" value="P:response to stress"/>
    <property type="evidence" value="ECO:0007669"/>
    <property type="project" value="UniProtKB-ARBA"/>
</dbReference>
<comment type="catalytic activity">
    <reaction evidence="12">
        <text>L-tyrosyl-[protein] + ATP = O-phospho-L-tyrosyl-[protein] + ADP + H(+)</text>
        <dbReference type="Rhea" id="RHEA:10596"/>
        <dbReference type="Rhea" id="RHEA-COMP:10136"/>
        <dbReference type="Rhea" id="RHEA-COMP:20101"/>
        <dbReference type="ChEBI" id="CHEBI:15378"/>
        <dbReference type="ChEBI" id="CHEBI:30616"/>
        <dbReference type="ChEBI" id="CHEBI:46858"/>
        <dbReference type="ChEBI" id="CHEBI:61978"/>
        <dbReference type="ChEBI" id="CHEBI:456216"/>
        <dbReference type="EC" id="2.7.12.2"/>
    </reaction>
</comment>
<protein>
    <recommendedName>
        <fullName evidence="9">mitogen-activated protein kinase kinase</fullName>
        <ecNumber evidence="9">2.7.12.2</ecNumber>
    </recommendedName>
</protein>
<feature type="region of interest" description="Disordered" evidence="13">
    <location>
        <begin position="692"/>
        <end position="734"/>
    </location>
</feature>
<proteinExistence type="inferred from homology"/>
<evidence type="ECO:0000256" key="6">
    <source>
        <dbReference type="ARBA" id="ARBA00022840"/>
    </source>
</evidence>
<dbReference type="AlphaFoldDB" id="A0A0R3W863"/>
<dbReference type="PANTHER" id="PTHR47238">
    <property type="entry name" value="MITOGEN-ACTIVATED PROTEIN KINASE KINASE 5"/>
    <property type="match status" value="1"/>
</dbReference>
<evidence type="ECO:0000256" key="2">
    <source>
        <dbReference type="ARBA" id="ARBA00022553"/>
    </source>
</evidence>
<feature type="compositionally biased region" description="Polar residues" evidence="13">
    <location>
        <begin position="496"/>
        <end position="505"/>
    </location>
</feature>
<evidence type="ECO:0000256" key="9">
    <source>
        <dbReference type="ARBA" id="ARBA00038999"/>
    </source>
</evidence>
<comment type="similarity">
    <text evidence="8">Belongs to the protein kinase superfamily. STE Ser/Thr protein kinase family. MAP kinase kinase subfamily.</text>
</comment>
<dbReference type="InterPro" id="IPR052468">
    <property type="entry name" value="Dual_spec_MAPK_kinase"/>
</dbReference>
<dbReference type="PROSITE" id="PS50011">
    <property type="entry name" value="PROTEIN_KINASE_DOM"/>
    <property type="match status" value="1"/>
</dbReference>
<dbReference type="EMBL" id="UYRS01018510">
    <property type="protein sequence ID" value="VDK36888.1"/>
    <property type="molecule type" value="Genomic_DNA"/>
</dbReference>
<name>A0A0R3W863_TAEAS</name>
<dbReference type="InterPro" id="IPR000719">
    <property type="entry name" value="Prot_kinase_dom"/>
</dbReference>
<dbReference type="Pfam" id="PF00069">
    <property type="entry name" value="Pkinase"/>
    <property type="match status" value="1"/>
</dbReference>
<evidence type="ECO:0000256" key="10">
    <source>
        <dbReference type="ARBA" id="ARBA00049014"/>
    </source>
</evidence>